<reference evidence="13" key="1">
    <citation type="submission" date="2015-02" db="EMBL/GenBank/DDBJ databases">
        <title>Genome sequencing for Strongylocentrotus purpuratus.</title>
        <authorList>
            <person name="Murali S."/>
            <person name="Liu Y."/>
            <person name="Vee V."/>
            <person name="English A."/>
            <person name="Wang M."/>
            <person name="Skinner E."/>
            <person name="Han Y."/>
            <person name="Muzny D.M."/>
            <person name="Worley K.C."/>
            <person name="Gibbs R.A."/>
        </authorList>
    </citation>
    <scope>NUCLEOTIDE SEQUENCE</scope>
</reference>
<evidence type="ECO:0000256" key="4">
    <source>
        <dbReference type="ARBA" id="ARBA00022989"/>
    </source>
</evidence>
<protein>
    <recommendedName>
        <fullName evidence="11">G-protein coupled receptors family 1 profile domain-containing protein</fullName>
    </recommendedName>
</protein>
<feature type="transmembrane region" description="Helical" evidence="10">
    <location>
        <begin position="301"/>
        <end position="323"/>
    </location>
</feature>
<organism evidence="12 13">
    <name type="scientific">Strongylocentrotus purpuratus</name>
    <name type="common">Purple sea urchin</name>
    <dbReference type="NCBI Taxonomy" id="7668"/>
    <lineage>
        <taxon>Eukaryota</taxon>
        <taxon>Metazoa</taxon>
        <taxon>Echinodermata</taxon>
        <taxon>Eleutherozoa</taxon>
        <taxon>Echinozoa</taxon>
        <taxon>Echinoidea</taxon>
        <taxon>Euechinoidea</taxon>
        <taxon>Echinacea</taxon>
        <taxon>Camarodonta</taxon>
        <taxon>Echinidea</taxon>
        <taxon>Strongylocentrotidae</taxon>
        <taxon>Strongylocentrotus</taxon>
    </lineage>
</organism>
<dbReference type="KEGG" id="spu:105438643"/>
<dbReference type="Pfam" id="PF00001">
    <property type="entry name" value="7tm_1"/>
    <property type="match status" value="1"/>
</dbReference>
<dbReference type="GO" id="GO:0007218">
    <property type="term" value="P:neuropeptide signaling pathway"/>
    <property type="evidence" value="ECO:0000318"/>
    <property type="project" value="GO_Central"/>
</dbReference>
<feature type="transmembrane region" description="Helical" evidence="10">
    <location>
        <begin position="167"/>
        <end position="187"/>
    </location>
</feature>
<evidence type="ECO:0000256" key="9">
    <source>
        <dbReference type="RuleBase" id="RU000688"/>
    </source>
</evidence>
<name>A0A7M7LSS5_STRPU</name>
<feature type="transmembrane region" description="Helical" evidence="10">
    <location>
        <begin position="44"/>
        <end position="71"/>
    </location>
</feature>
<keyword evidence="6 10" id="KW-0472">Membrane</keyword>
<dbReference type="PANTHER" id="PTHR24229:SF40">
    <property type="entry name" value="ALLATOSTATIN C RECEPTOR 1-RELATED"/>
    <property type="match status" value="1"/>
</dbReference>
<accession>A0A7M7LSS5</accession>
<dbReference type="EnsemblMetazoa" id="XM_011666692">
    <property type="protein sequence ID" value="XP_011664994"/>
    <property type="gene ID" value="LOC105438643"/>
</dbReference>
<dbReference type="GO" id="GO:0008188">
    <property type="term" value="F:neuropeptide receptor activity"/>
    <property type="evidence" value="ECO:0000318"/>
    <property type="project" value="GO_Central"/>
</dbReference>
<keyword evidence="7 9" id="KW-0675">Receptor</keyword>
<evidence type="ECO:0000256" key="10">
    <source>
        <dbReference type="SAM" id="Phobius"/>
    </source>
</evidence>
<evidence type="ECO:0000259" key="11">
    <source>
        <dbReference type="PROSITE" id="PS50262"/>
    </source>
</evidence>
<dbReference type="Gene3D" id="1.20.1070.10">
    <property type="entry name" value="Rhodopsin 7-helix transmembrane proteins"/>
    <property type="match status" value="1"/>
</dbReference>
<feature type="transmembrane region" description="Helical" evidence="10">
    <location>
        <begin position="207"/>
        <end position="230"/>
    </location>
</feature>
<keyword evidence="3 9" id="KW-0812">Transmembrane</keyword>
<dbReference type="GO" id="GO:0005886">
    <property type="term" value="C:plasma membrane"/>
    <property type="evidence" value="ECO:0000318"/>
    <property type="project" value="GO_Central"/>
</dbReference>
<dbReference type="InterPro" id="IPR017452">
    <property type="entry name" value="GPCR_Rhodpsn_7TM"/>
</dbReference>
<dbReference type="PROSITE" id="PS00237">
    <property type="entry name" value="G_PROTEIN_RECEP_F1_1"/>
    <property type="match status" value="1"/>
</dbReference>
<dbReference type="FunCoup" id="A0A7M7LSS5">
    <property type="interactions" value="1064"/>
</dbReference>
<dbReference type="FunFam" id="1.20.1070.10:FF:000666">
    <property type="entry name" value="Uncharacterized protein"/>
    <property type="match status" value="1"/>
</dbReference>
<feature type="transmembrane region" description="Helical" evidence="10">
    <location>
        <begin position="126"/>
        <end position="146"/>
    </location>
</feature>
<dbReference type="PROSITE" id="PS50262">
    <property type="entry name" value="G_PROTEIN_RECEP_F1_2"/>
    <property type="match status" value="1"/>
</dbReference>
<reference evidence="12" key="2">
    <citation type="submission" date="2021-01" db="UniProtKB">
        <authorList>
            <consortium name="EnsemblMetazoa"/>
        </authorList>
    </citation>
    <scope>IDENTIFICATION</scope>
</reference>
<dbReference type="OrthoDB" id="9447539at2759"/>
<evidence type="ECO:0000256" key="2">
    <source>
        <dbReference type="ARBA" id="ARBA00022475"/>
    </source>
</evidence>
<dbReference type="GeneID" id="105438643"/>
<evidence type="ECO:0000256" key="3">
    <source>
        <dbReference type="ARBA" id="ARBA00022692"/>
    </source>
</evidence>
<keyword evidence="4 10" id="KW-1133">Transmembrane helix</keyword>
<evidence type="ECO:0000313" key="13">
    <source>
        <dbReference type="Proteomes" id="UP000007110"/>
    </source>
</evidence>
<keyword evidence="2" id="KW-1003">Cell membrane</keyword>
<dbReference type="InterPro" id="IPR000276">
    <property type="entry name" value="GPCR_Rhodpsn"/>
</dbReference>
<dbReference type="PRINTS" id="PR00237">
    <property type="entry name" value="GPCRRHODOPSN"/>
</dbReference>
<dbReference type="RefSeq" id="XP_011664994.2">
    <property type="nucleotide sequence ID" value="XM_011666692.2"/>
</dbReference>
<proteinExistence type="inferred from homology"/>
<evidence type="ECO:0000256" key="7">
    <source>
        <dbReference type="ARBA" id="ARBA00023170"/>
    </source>
</evidence>
<dbReference type="Proteomes" id="UP000007110">
    <property type="component" value="Unassembled WGS sequence"/>
</dbReference>
<comment type="similarity">
    <text evidence="9">Belongs to the G-protein coupled receptor 1 family.</text>
</comment>
<sequence>MSSRSSSSSSSPFISSTVSTSNLTCVNTIDTVIPDEDCEFLTTAALVFVIVSIVVIIFGIVINSWLLFILLSKHRKNRTVPDILIVNMSVLAVLMFVVVAGSNAILFSQVAFQVKFTSNVKLDKAILYFQVFISIASFATLVVLALDRFFAIVYPLLSRPYRTKRNALILCGCVWIVSGLSVLPIVINGGSRNFFENYSNPSFKPTVIVSTVFIYGLSITIFIACYSAILKVIWRNPIHRQTSARDQSTTSRIRKQRIKILKTVCIIITSNVVIYGYFFGVILWIACGGHTRVSARFSNALLYSSILVAYLNPCINPCVYAFHQIKIRRYLSRRKLRYEQASWNGRPLPSTRSEIRAREERYDSLIERPLHTRRRTSLC</sequence>
<evidence type="ECO:0000256" key="5">
    <source>
        <dbReference type="ARBA" id="ARBA00023040"/>
    </source>
</evidence>
<dbReference type="AlphaFoldDB" id="A0A7M7LSS5"/>
<comment type="subcellular location">
    <subcellularLocation>
        <location evidence="1">Cell membrane</location>
        <topology evidence="1">Multi-pass membrane protein</topology>
    </subcellularLocation>
</comment>
<evidence type="ECO:0000256" key="8">
    <source>
        <dbReference type="ARBA" id="ARBA00023224"/>
    </source>
</evidence>
<feature type="transmembrane region" description="Helical" evidence="10">
    <location>
        <begin position="260"/>
        <end position="286"/>
    </location>
</feature>
<keyword evidence="8 9" id="KW-0807">Transducer</keyword>
<dbReference type="InParanoid" id="A0A7M7LSS5"/>
<dbReference type="OMA" id="WIACGGH"/>
<evidence type="ECO:0000313" key="12">
    <source>
        <dbReference type="EnsemblMetazoa" id="XP_011664994"/>
    </source>
</evidence>
<evidence type="ECO:0000256" key="6">
    <source>
        <dbReference type="ARBA" id="ARBA00023136"/>
    </source>
</evidence>
<dbReference type="CDD" id="cd00637">
    <property type="entry name" value="7tm_classA_rhodopsin-like"/>
    <property type="match status" value="1"/>
</dbReference>
<keyword evidence="5 9" id="KW-0297">G-protein coupled receptor</keyword>
<dbReference type="SUPFAM" id="SSF81321">
    <property type="entry name" value="Family A G protein-coupled receptor-like"/>
    <property type="match status" value="1"/>
</dbReference>
<dbReference type="GO" id="GO:0046887">
    <property type="term" value="P:positive regulation of hormone secretion"/>
    <property type="evidence" value="ECO:0000318"/>
    <property type="project" value="GO_Central"/>
</dbReference>
<feature type="domain" description="G-protein coupled receptors family 1 profile" evidence="11">
    <location>
        <begin position="62"/>
        <end position="320"/>
    </location>
</feature>
<evidence type="ECO:0000256" key="1">
    <source>
        <dbReference type="ARBA" id="ARBA00004651"/>
    </source>
</evidence>
<feature type="transmembrane region" description="Helical" evidence="10">
    <location>
        <begin position="83"/>
        <end position="106"/>
    </location>
</feature>
<keyword evidence="13" id="KW-1185">Reference proteome</keyword>
<dbReference type="PANTHER" id="PTHR24229">
    <property type="entry name" value="NEUROPEPTIDES RECEPTOR"/>
    <property type="match status" value="1"/>
</dbReference>